<sequence length="1474" mass="167590">MCRLESICTMTSRKLFNQLIVWTCMIYLVHSVPGTSDYVTLEQRQGQFVRTLDNYDIIIPMRVTESGDVITHNLHPHATRHRRNSDQLSDVVHYKVNVENSDYVLKLQPNRKLYNPSLLIEKKKNSFHNVSDSTFLRYSQSDQKPCHYTGEILSKRNSKVALALCKGLHGLIHTGDTTYFIEPVRQPKNVTNGHPHIIYQHKPRTESEHHNNRHTSDTCGNNDIKTQKAAKKREQWESEHPRINERHGRRQKRSISVEHHVETLVVVDPDMTEYYKNEDVTNYVLTIMNMVSNLFHDASLGNAVNIVVVRIILLEDEQKDLTITHHADKSLRSFCKWQTKINMKDEDHPNHHDVAVLLTRKDICARMNRPCNTLGLAHTSGLCQPHRSCSLNEDSGLSLAYTITHELGHNFGMSHDSRSNGCHASKSEHFLYLMQSQLMAVSPLMKWSNCSKRAITEFIDRGWGYCLEDEPAKYRDTDYDYPVLPPGIMYDVDHQCRLTYGPNSSFCGEKEDICATLWCRVDNKCTTRLEAAAEGTICGPNKWCFNEQCVEIGERPESIDGNWGEWNSWTTCSRTCGAGVSSRERHCENPRPSNGGRYCIGERKRYRICNTEECPPTARSFHEEQCQEFNYIPYQNGLYEWQYVPSPNTPCQLHCKPENKFFSVMMKDIVIDGTPCKAGTRNMCISGRCRHIGCDWGIDSSAKEDRCGVCHGDGSTCETIKDQYNETQGMGYVEATVIPRNARNIRVEEVTGVDNYLALQNDQGEYYLNGHWFIQWSGDYNIAGTVVRYYRHGNRDTFAAAGPTKEPLHIMLLMQTRNPGVLFEYTVPRENATDTRPREFTWTYMDWTHCTSSCGSGTQRATVVCSETEDGIVDDVYCNKTHKPDDWQRTCNAHLCPARWWTGPWQHCSVTCGKDGVHKRTVICVRSLGSEEQIALEDKSCEGQEKPVEIEPCHHKDPCPGTANWTVGQWTICDANPCAVQTREVTCSQSIIGCDKTPLPSNRRQCSNITCAQWDIGSWSECSVSCGYGFRLRNITCPESRTCDVTIRPEDKEVCGPLECIPPTQKVIDLIDIPEQTNENDYERREFVENDRILQDVSTIPSSALPTATTKTPPTTDGVHMTSQQDLIQEAPVSMLDIKEGGSSVLIDEQLPSEETEVDKIVHSKEKPEETSQIPQGTPKPTQHKHLHSHSVFANHKAVQPSGVHVHADKLPSMPALPDIKNFRPLPKLPSLPNILTNPRMRMGPSSMIVPSVYEWVPKTWNPCSRKCDGGIQTRSISCVDSKTGKETEEHQCNILTKMDTIRPCNTQQCSKWQTSMWSQCSATCGEAVQVREVVCSESSDCDPDQKPPTVQPCLLPKCLAWKHGPWSTCSKTCGKGEQIRAVQCINITSEALADDCEMSSKPTEVQTCNSDPCSSGHSELKTSTCKRNRLNNRVCRKLRQRNQCRRMYVKVNCCRTCEVSKFRQWRRPRRRQQ</sequence>
<dbReference type="CDD" id="cd04273">
    <property type="entry name" value="ZnMc_ADAMTS_like"/>
    <property type="match status" value="1"/>
</dbReference>
<feature type="binding site" evidence="16 18">
    <location>
        <position position="409"/>
    </location>
    <ligand>
        <name>Zn(2+)</name>
        <dbReference type="ChEBI" id="CHEBI:29105"/>
        <note>catalytic</note>
    </ligand>
</feature>
<dbReference type="PANTHER" id="PTHR13723:SF200">
    <property type="entry name" value="ADAM METALLOPEPTIDASE WITH THROMBOSPONDIN TYPE 1 MOTIF B, ISOFORM B"/>
    <property type="match status" value="1"/>
</dbReference>
<keyword evidence="13 17" id="KW-1015">Disulfide bond</keyword>
<feature type="disulfide bond" evidence="17">
    <location>
        <begin position="514"/>
        <end position="544"/>
    </location>
</feature>
<dbReference type="InterPro" id="IPR010909">
    <property type="entry name" value="PLAC"/>
</dbReference>
<evidence type="ECO:0000256" key="7">
    <source>
        <dbReference type="ARBA" id="ARBA00022729"/>
    </source>
</evidence>
<dbReference type="SMART" id="SM00209">
    <property type="entry name" value="TSP1"/>
    <property type="match status" value="7"/>
</dbReference>
<evidence type="ECO:0000313" key="23">
    <source>
        <dbReference type="RefSeq" id="XP_022330618.1"/>
    </source>
</evidence>
<evidence type="ECO:0000256" key="1">
    <source>
        <dbReference type="ARBA" id="ARBA00004498"/>
    </source>
</evidence>
<dbReference type="GO" id="GO:0006508">
    <property type="term" value="P:proteolysis"/>
    <property type="evidence" value="ECO:0007669"/>
    <property type="project" value="UniProtKB-KW"/>
</dbReference>
<comment type="cofactor">
    <cofactor evidence="16">
        <name>Zn(2+)</name>
        <dbReference type="ChEBI" id="CHEBI:29105"/>
    </cofactor>
    <text evidence="16">Binds 1 zinc ion per subunit.</text>
</comment>
<feature type="active site" evidence="15 18">
    <location>
        <position position="406"/>
    </location>
</feature>
<keyword evidence="9" id="KW-0378">Hydrolase</keyword>
<feature type="binding site" evidence="16">
    <location>
        <position position="469"/>
    </location>
    <ligand>
        <name>Ca(2+)</name>
        <dbReference type="ChEBI" id="CHEBI:29108"/>
        <label>2</label>
    </ligand>
</feature>
<dbReference type="PRINTS" id="PR01857">
    <property type="entry name" value="ADAMTSFAMILY"/>
</dbReference>
<keyword evidence="8" id="KW-0677">Repeat</keyword>
<feature type="binding site" evidence="16">
    <location>
        <position position="262"/>
    </location>
    <ligand>
        <name>Ca(2+)</name>
        <dbReference type="ChEBI" id="CHEBI:29108"/>
        <label>1</label>
    </ligand>
</feature>
<evidence type="ECO:0000256" key="9">
    <source>
        <dbReference type="ARBA" id="ARBA00022801"/>
    </source>
</evidence>
<evidence type="ECO:0000256" key="11">
    <source>
        <dbReference type="ARBA" id="ARBA00023049"/>
    </source>
</evidence>
<feature type="disulfide bond" evidence="17">
    <location>
        <begin position="383"/>
        <end position="466"/>
    </location>
</feature>
<dbReference type="Pfam" id="PF05986">
    <property type="entry name" value="ADAMTS_spacer1"/>
    <property type="match status" value="1"/>
</dbReference>
<keyword evidence="22" id="KW-1185">Reference proteome</keyword>
<feature type="disulfide bond" evidence="17">
    <location>
        <begin position="364"/>
        <end position="371"/>
    </location>
</feature>
<evidence type="ECO:0000256" key="16">
    <source>
        <dbReference type="PIRSR" id="PIRSR613273-2"/>
    </source>
</evidence>
<dbReference type="PROSITE" id="PS50900">
    <property type="entry name" value="PLAC"/>
    <property type="match status" value="1"/>
</dbReference>
<evidence type="ECO:0000256" key="19">
    <source>
        <dbReference type="SAM" id="MobiDB-lite"/>
    </source>
</evidence>
<dbReference type="PROSITE" id="PS50215">
    <property type="entry name" value="ADAM_MEPRO"/>
    <property type="match status" value="1"/>
</dbReference>
<protein>
    <submittedName>
        <fullName evidence="23">A disintegrin and metalloproteinase with thrombospondin motifs 7-like</fullName>
    </submittedName>
</protein>
<feature type="domain" description="Peptidase M12B" evidence="20">
    <location>
        <begin position="259"/>
        <end position="471"/>
    </location>
</feature>
<evidence type="ECO:0000256" key="6">
    <source>
        <dbReference type="ARBA" id="ARBA00022723"/>
    </source>
</evidence>
<dbReference type="GO" id="GO:0031012">
    <property type="term" value="C:extracellular matrix"/>
    <property type="evidence" value="ECO:0007669"/>
    <property type="project" value="TreeGrafter"/>
</dbReference>
<feature type="binding site" evidence="16">
    <location>
        <position position="466"/>
    </location>
    <ligand>
        <name>Ca(2+)</name>
        <dbReference type="ChEBI" id="CHEBI:29108"/>
        <label>1</label>
    </ligand>
</feature>
<dbReference type="RefSeq" id="XP_022330618.1">
    <property type="nucleotide sequence ID" value="XM_022474910.1"/>
</dbReference>
<feature type="disulfide bond" evidence="17">
    <location>
        <begin position="538"/>
        <end position="549"/>
    </location>
</feature>
<feature type="binding site" evidence="16">
    <location>
        <position position="353"/>
    </location>
    <ligand>
        <name>Ca(2+)</name>
        <dbReference type="ChEBI" id="CHEBI:29108"/>
        <label>1</label>
    </ligand>
</feature>
<dbReference type="InterPro" id="IPR001590">
    <property type="entry name" value="Peptidase_M12B"/>
</dbReference>
<evidence type="ECO:0000256" key="18">
    <source>
        <dbReference type="PROSITE-ProRule" id="PRU00276"/>
    </source>
</evidence>
<feature type="disulfide bond" evidence="17">
    <location>
        <begin position="576"/>
        <end position="614"/>
    </location>
</feature>
<dbReference type="KEGG" id="cvn:111128937"/>
<keyword evidence="14" id="KW-0325">Glycoprotein</keyword>
<dbReference type="InterPro" id="IPR000884">
    <property type="entry name" value="TSP1_rpt"/>
</dbReference>
<feature type="region of interest" description="Disordered" evidence="19">
    <location>
        <begin position="203"/>
        <end position="253"/>
    </location>
</feature>
<name>A0A8B8DSI6_CRAVI</name>
<dbReference type="Proteomes" id="UP000694844">
    <property type="component" value="Chromosome 4"/>
</dbReference>
<keyword evidence="3" id="KW-0272">Extracellular matrix</keyword>
<dbReference type="InterPro" id="IPR006586">
    <property type="entry name" value="ADAM_Cys-rich"/>
</dbReference>
<proteinExistence type="predicted"/>
<evidence type="ECO:0000313" key="22">
    <source>
        <dbReference type="Proteomes" id="UP000694844"/>
    </source>
</evidence>
<evidence type="ECO:0000256" key="14">
    <source>
        <dbReference type="ARBA" id="ARBA00023180"/>
    </source>
</evidence>
<evidence type="ECO:0000256" key="2">
    <source>
        <dbReference type="ARBA" id="ARBA00022525"/>
    </source>
</evidence>
<dbReference type="InterPro" id="IPR050439">
    <property type="entry name" value="ADAMTS_ADAMTS-like"/>
</dbReference>
<feature type="compositionally biased region" description="Basic and acidic residues" evidence="19">
    <location>
        <begin position="232"/>
        <end position="246"/>
    </location>
</feature>
<dbReference type="InterPro" id="IPR024079">
    <property type="entry name" value="MetalloPept_cat_dom_sf"/>
</dbReference>
<dbReference type="PROSITE" id="PS50092">
    <property type="entry name" value="TSP1"/>
    <property type="match status" value="7"/>
</dbReference>
<evidence type="ECO:0000259" key="20">
    <source>
        <dbReference type="PROSITE" id="PS50215"/>
    </source>
</evidence>
<dbReference type="InterPro" id="IPR010294">
    <property type="entry name" value="ADAMTS_spacer1"/>
</dbReference>
<keyword evidence="6 16" id="KW-0479">Metal-binding</keyword>
<dbReference type="OrthoDB" id="412680at2759"/>
<feature type="binding site" evidence="16 18">
    <location>
        <position position="405"/>
    </location>
    <ligand>
        <name>Zn(2+)</name>
        <dbReference type="ChEBI" id="CHEBI:29105"/>
        <note>catalytic</note>
    </ligand>
</feature>
<dbReference type="GO" id="GO:0030198">
    <property type="term" value="P:extracellular matrix organization"/>
    <property type="evidence" value="ECO:0007669"/>
    <property type="project" value="InterPro"/>
</dbReference>
<dbReference type="Pfam" id="PF00090">
    <property type="entry name" value="TSP_1"/>
    <property type="match status" value="1"/>
</dbReference>
<evidence type="ECO:0000256" key="10">
    <source>
        <dbReference type="ARBA" id="ARBA00022833"/>
    </source>
</evidence>
<dbReference type="InterPro" id="IPR045371">
    <property type="entry name" value="ADAMTS_CR_3"/>
</dbReference>
<comment type="subcellular location">
    <subcellularLocation>
        <location evidence="1">Secreted</location>
        <location evidence="1">Extracellular space</location>
        <location evidence="1">Extracellular matrix</location>
    </subcellularLocation>
</comment>
<dbReference type="SMART" id="SM00608">
    <property type="entry name" value="ACR"/>
    <property type="match status" value="1"/>
</dbReference>
<evidence type="ECO:0000256" key="12">
    <source>
        <dbReference type="ARBA" id="ARBA00023145"/>
    </source>
</evidence>
<dbReference type="Pfam" id="PF19236">
    <property type="entry name" value="ADAMTS_CR_3"/>
    <property type="match status" value="1"/>
</dbReference>
<keyword evidence="5" id="KW-0165">Cleavage on pair of basic residues</keyword>
<evidence type="ECO:0000256" key="13">
    <source>
        <dbReference type="ARBA" id="ARBA00023157"/>
    </source>
</evidence>
<dbReference type="FunFam" id="2.60.120.830:FF:000001">
    <property type="entry name" value="A disintegrin and metalloproteinase with thrombospondin motifs 1"/>
    <property type="match status" value="1"/>
</dbReference>
<dbReference type="Pfam" id="PF01421">
    <property type="entry name" value="Reprolysin"/>
    <property type="match status" value="1"/>
</dbReference>
<comment type="caution">
    <text evidence="18">Lacks conserved residue(s) required for the propagation of feature annotation.</text>
</comment>
<dbReference type="Pfam" id="PF17771">
    <property type="entry name" value="ADAMTS_CR_2"/>
    <property type="match status" value="1"/>
</dbReference>
<feature type="disulfide bond" evidence="17">
    <location>
        <begin position="587"/>
        <end position="599"/>
    </location>
</feature>
<gene>
    <name evidence="23" type="primary">LOC111128937</name>
</gene>
<keyword evidence="11" id="KW-0482">Metalloprotease</keyword>
<evidence type="ECO:0000256" key="4">
    <source>
        <dbReference type="ARBA" id="ARBA00022670"/>
    </source>
</evidence>
<keyword evidence="4" id="KW-0645">Protease</keyword>
<dbReference type="PANTHER" id="PTHR13723">
    <property type="entry name" value="ADAMTS A DISINTEGRIN AND METALLOPROTEASE WITH THROMBOSPONDIN MOTIFS PROTEASE"/>
    <property type="match status" value="1"/>
</dbReference>
<keyword evidence="10 16" id="KW-0862">Zinc</keyword>
<dbReference type="Gene3D" id="3.40.390.10">
    <property type="entry name" value="Collagenase (Catalytic Domain)"/>
    <property type="match status" value="1"/>
</dbReference>
<evidence type="ECO:0000256" key="5">
    <source>
        <dbReference type="ARBA" id="ARBA00022685"/>
    </source>
</evidence>
<feature type="compositionally biased region" description="Basic and acidic residues" evidence="19">
    <location>
        <begin position="203"/>
        <end position="216"/>
    </location>
</feature>
<dbReference type="Gene3D" id="2.60.120.830">
    <property type="match status" value="1"/>
</dbReference>
<dbReference type="Pfam" id="PF01562">
    <property type="entry name" value="Pep_M12B_propep"/>
    <property type="match status" value="1"/>
</dbReference>
<keyword evidence="16" id="KW-0106">Calcium</keyword>
<dbReference type="Gene3D" id="2.20.100.10">
    <property type="entry name" value="Thrombospondin type-1 (TSP1) repeat"/>
    <property type="match status" value="7"/>
</dbReference>
<dbReference type="InterPro" id="IPR041645">
    <property type="entry name" value="ADAMTS_CR_2"/>
</dbReference>
<feature type="disulfide bond" evidence="17">
    <location>
        <begin position="335"/>
        <end position="389"/>
    </location>
</feature>
<dbReference type="Gene3D" id="3.40.1620.60">
    <property type="match status" value="1"/>
</dbReference>
<evidence type="ECO:0000256" key="8">
    <source>
        <dbReference type="ARBA" id="ARBA00022737"/>
    </source>
</evidence>
<feature type="region of interest" description="Disordered" evidence="19">
    <location>
        <begin position="1163"/>
        <end position="1185"/>
    </location>
</feature>
<dbReference type="Pfam" id="PF19030">
    <property type="entry name" value="TSP1_ADAMTS"/>
    <property type="match status" value="6"/>
</dbReference>
<reference evidence="23" key="1">
    <citation type="submission" date="2025-08" db="UniProtKB">
        <authorList>
            <consortium name="RefSeq"/>
        </authorList>
    </citation>
    <scope>IDENTIFICATION</scope>
    <source>
        <tissue evidence="23">Whole sample</tissue>
    </source>
</reference>
<feature type="binding site" evidence="16 18">
    <location>
        <position position="415"/>
    </location>
    <ligand>
        <name>Zn(2+)</name>
        <dbReference type="ChEBI" id="CHEBI:29105"/>
        <note>catalytic</note>
    </ligand>
</feature>
<feature type="disulfide bond" evidence="17">
    <location>
        <begin position="422"/>
        <end position="450"/>
    </location>
</feature>
<evidence type="ECO:0000256" key="17">
    <source>
        <dbReference type="PIRSR" id="PIRSR613273-3"/>
    </source>
</evidence>
<feature type="disulfide bond" evidence="17">
    <location>
        <begin position="572"/>
        <end position="609"/>
    </location>
</feature>
<evidence type="ECO:0000256" key="3">
    <source>
        <dbReference type="ARBA" id="ARBA00022530"/>
    </source>
</evidence>
<organism evidence="22 23">
    <name type="scientific">Crassostrea virginica</name>
    <name type="common">Eastern oyster</name>
    <dbReference type="NCBI Taxonomy" id="6565"/>
    <lineage>
        <taxon>Eukaryota</taxon>
        <taxon>Metazoa</taxon>
        <taxon>Spiralia</taxon>
        <taxon>Lophotrochozoa</taxon>
        <taxon>Mollusca</taxon>
        <taxon>Bivalvia</taxon>
        <taxon>Autobranchia</taxon>
        <taxon>Pteriomorphia</taxon>
        <taxon>Ostreida</taxon>
        <taxon>Ostreoidea</taxon>
        <taxon>Ostreidae</taxon>
        <taxon>Crassostrea</taxon>
    </lineage>
</organism>
<feature type="disulfide bond" evidence="17">
    <location>
        <begin position="496"/>
        <end position="519"/>
    </location>
</feature>
<dbReference type="InterPro" id="IPR013273">
    <property type="entry name" value="ADAMTS/ADAMTS-like"/>
</dbReference>
<dbReference type="SUPFAM" id="SSF55486">
    <property type="entry name" value="Metalloproteases ('zincins'), catalytic domain"/>
    <property type="match status" value="1"/>
</dbReference>
<dbReference type="InterPro" id="IPR002870">
    <property type="entry name" value="Peptidase_M12B_N"/>
</dbReference>
<keyword evidence="2" id="KW-0964">Secreted</keyword>
<accession>A0A8B8DSI6</accession>
<evidence type="ECO:0000259" key="21">
    <source>
        <dbReference type="PROSITE" id="PS50900"/>
    </source>
</evidence>
<feature type="disulfide bond" evidence="17">
    <location>
        <begin position="507"/>
        <end position="525"/>
    </location>
</feature>
<keyword evidence="7" id="KW-0732">Signal</keyword>
<dbReference type="FunFam" id="2.20.100.10:FF:000006">
    <property type="entry name" value="A disintegrin and metalloproteinase with thrombospondin motifs 1"/>
    <property type="match status" value="1"/>
</dbReference>
<dbReference type="FunFam" id="3.40.390.10:FF:000001">
    <property type="entry name" value="A disintegrin and metalloproteinase with thrombospondin motifs 1"/>
    <property type="match status" value="1"/>
</dbReference>
<evidence type="ECO:0000256" key="15">
    <source>
        <dbReference type="PIRSR" id="PIRSR613273-1"/>
    </source>
</evidence>
<dbReference type="SUPFAM" id="SSF82895">
    <property type="entry name" value="TSP-1 type 1 repeat"/>
    <property type="match status" value="7"/>
</dbReference>
<dbReference type="InterPro" id="IPR036383">
    <property type="entry name" value="TSP1_rpt_sf"/>
</dbReference>
<feature type="binding site" evidence="16">
    <location>
        <position position="262"/>
    </location>
    <ligand>
        <name>Ca(2+)</name>
        <dbReference type="ChEBI" id="CHEBI:29108"/>
        <label>2</label>
    </ligand>
</feature>
<dbReference type="GO" id="GO:0046872">
    <property type="term" value="F:metal ion binding"/>
    <property type="evidence" value="ECO:0007669"/>
    <property type="project" value="UniProtKB-KW"/>
</dbReference>
<dbReference type="GO" id="GO:0004222">
    <property type="term" value="F:metalloendopeptidase activity"/>
    <property type="evidence" value="ECO:0007669"/>
    <property type="project" value="InterPro"/>
</dbReference>
<keyword evidence="12" id="KW-0865">Zymogen</keyword>
<feature type="binding site" evidence="16">
    <location>
        <position position="469"/>
    </location>
    <ligand>
        <name>Ca(2+)</name>
        <dbReference type="ChEBI" id="CHEBI:29108"/>
        <label>1</label>
    </ligand>
</feature>
<dbReference type="FunFam" id="2.20.100.10:FF:000005">
    <property type="entry name" value="ADAM metallopeptidase with thrombospondin type 1 motif 9"/>
    <property type="match status" value="2"/>
</dbReference>
<feature type="domain" description="PLAC" evidence="21">
    <location>
        <begin position="1422"/>
        <end position="1462"/>
    </location>
</feature>
<feature type="compositionally biased region" description="Polar residues" evidence="19">
    <location>
        <begin position="1171"/>
        <end position="1181"/>
    </location>
</feature>
<dbReference type="GeneID" id="111128937"/>